<dbReference type="NCBIfam" id="NF002763">
    <property type="entry name" value="PRK02833.1-1"/>
    <property type="match status" value="1"/>
</dbReference>
<dbReference type="AlphaFoldDB" id="A0A109DG94"/>
<name>A0A109DG94_9LACO</name>
<gene>
    <name evidence="9" type="ORF">AEL95_01010</name>
</gene>
<dbReference type="PATRIC" id="fig|47770.28.peg.1532"/>
<evidence type="ECO:0000256" key="2">
    <source>
        <dbReference type="ARBA" id="ARBA00005632"/>
    </source>
</evidence>
<comment type="caution">
    <text evidence="9">The sequence shown here is derived from an EMBL/GenBank/DDBJ whole genome shotgun (WGS) entry which is preliminary data.</text>
</comment>
<evidence type="ECO:0000256" key="3">
    <source>
        <dbReference type="ARBA" id="ARBA00021903"/>
    </source>
</evidence>
<evidence type="ECO:0000313" key="9">
    <source>
        <dbReference type="EMBL" id="KWU04812.1"/>
    </source>
</evidence>
<dbReference type="GO" id="GO:0016036">
    <property type="term" value="P:cellular response to phosphate starvation"/>
    <property type="evidence" value="ECO:0007669"/>
    <property type="project" value="InterPro"/>
</dbReference>
<dbReference type="GO" id="GO:0005886">
    <property type="term" value="C:plasma membrane"/>
    <property type="evidence" value="ECO:0007669"/>
    <property type="project" value="UniProtKB-SubCell"/>
</dbReference>
<dbReference type="PIRSF" id="PIRSF029598">
    <property type="entry name" value="PsiE"/>
    <property type="match status" value="1"/>
</dbReference>
<comment type="subcellular location">
    <subcellularLocation>
        <location evidence="1">Cell inner membrane</location>
        <topology evidence="1">Multi-pass membrane protein</topology>
    </subcellularLocation>
</comment>
<organism evidence="9 10">
    <name type="scientific">Lactobacillus crispatus</name>
    <dbReference type="NCBI Taxonomy" id="47770"/>
    <lineage>
        <taxon>Bacteria</taxon>
        <taxon>Bacillati</taxon>
        <taxon>Bacillota</taxon>
        <taxon>Bacilli</taxon>
        <taxon>Lactobacillales</taxon>
        <taxon>Lactobacillaceae</taxon>
        <taxon>Lactobacillus</taxon>
    </lineage>
</organism>
<feature type="transmembrane region" description="Helical" evidence="8">
    <location>
        <begin position="12"/>
        <end position="35"/>
    </location>
</feature>
<dbReference type="PANTHER" id="PTHR37819:SF1">
    <property type="entry name" value="PROTEIN PSIE"/>
    <property type="match status" value="1"/>
</dbReference>
<evidence type="ECO:0000256" key="5">
    <source>
        <dbReference type="ARBA" id="ARBA00022692"/>
    </source>
</evidence>
<proteinExistence type="inferred from homology"/>
<evidence type="ECO:0000313" key="10">
    <source>
        <dbReference type="Proteomes" id="UP000067598"/>
    </source>
</evidence>
<feature type="transmembrane region" description="Helical" evidence="8">
    <location>
        <begin position="108"/>
        <end position="128"/>
    </location>
</feature>
<feature type="transmembrane region" description="Helical" evidence="8">
    <location>
        <begin position="85"/>
        <end position="102"/>
    </location>
</feature>
<dbReference type="InterPro" id="IPR009315">
    <property type="entry name" value="P_starv_induced_PsiE"/>
</dbReference>
<comment type="similarity">
    <text evidence="2">Belongs to the PsiE family.</text>
</comment>
<sequence>MKNFNKFTAKFARLLQNLLVVSIGLLGIILIILLFRDLIPLCQSLFSTKIEESNSEIMSEIIVFFLFFEFTAMIISALRHHGHTSINFLLGLGVTALIRSLITSHSNIWSTLATSASILVLVIAMVIFNKNLRNM</sequence>
<dbReference type="Pfam" id="PF06146">
    <property type="entry name" value="PsiE"/>
    <property type="match status" value="1"/>
</dbReference>
<evidence type="ECO:0000256" key="6">
    <source>
        <dbReference type="ARBA" id="ARBA00022989"/>
    </source>
</evidence>
<keyword evidence="4" id="KW-1003">Cell membrane</keyword>
<evidence type="ECO:0000256" key="1">
    <source>
        <dbReference type="ARBA" id="ARBA00004429"/>
    </source>
</evidence>
<keyword evidence="7 8" id="KW-0472">Membrane</keyword>
<evidence type="ECO:0000256" key="8">
    <source>
        <dbReference type="SAM" id="Phobius"/>
    </source>
</evidence>
<dbReference type="InterPro" id="IPR020948">
    <property type="entry name" value="P_starv_induced_PsiE-like"/>
</dbReference>
<dbReference type="Proteomes" id="UP000067598">
    <property type="component" value="Unassembled WGS sequence"/>
</dbReference>
<keyword evidence="5 8" id="KW-0812">Transmembrane</keyword>
<evidence type="ECO:0000256" key="7">
    <source>
        <dbReference type="ARBA" id="ARBA00023136"/>
    </source>
</evidence>
<protein>
    <recommendedName>
        <fullName evidence="3">Protein PsiE</fullName>
    </recommendedName>
</protein>
<evidence type="ECO:0000256" key="4">
    <source>
        <dbReference type="ARBA" id="ARBA00022475"/>
    </source>
</evidence>
<reference evidence="9 10" key="1">
    <citation type="journal article" date="2016" name="Microbiology (Mosc.)">
        <title>Comparison of Lactobacillus crispatus isolates from Lactobacillus-dominated vaginal microbiomes with isolates from microbiomes containing bacterial vaginosis-associated bacteria.</title>
        <authorList>
            <person name="Abdelmaksoud A.A."/>
            <person name="Koparde V.N."/>
            <person name="Sheth N.U."/>
            <person name="Serrano M.G."/>
            <person name="Glascock A.L."/>
            <person name="Fettweis J.M."/>
            <person name="Strauss Iii J.F."/>
            <person name="Buck G.A."/>
            <person name="Jefferson K.K."/>
        </authorList>
    </citation>
    <scope>NUCLEOTIDE SEQUENCE [LARGE SCALE GENOMIC DNA]</scope>
    <source>
        <strain evidence="9 10">VMC3</strain>
    </source>
</reference>
<dbReference type="RefSeq" id="WP_060461660.1">
    <property type="nucleotide sequence ID" value="NZ_AP025162.1"/>
</dbReference>
<feature type="transmembrane region" description="Helical" evidence="8">
    <location>
        <begin position="57"/>
        <end position="78"/>
    </location>
</feature>
<dbReference type="PANTHER" id="PTHR37819">
    <property type="entry name" value="PROTEIN PSIE"/>
    <property type="match status" value="1"/>
</dbReference>
<keyword evidence="6 8" id="KW-1133">Transmembrane helix</keyword>
<dbReference type="EMBL" id="LJGP01000005">
    <property type="protein sequence ID" value="KWU04812.1"/>
    <property type="molecule type" value="Genomic_DNA"/>
</dbReference>
<accession>A0A109DG94</accession>